<dbReference type="SUPFAM" id="SSF52922">
    <property type="entry name" value="TK C-terminal domain-like"/>
    <property type="match status" value="1"/>
</dbReference>
<dbReference type="Pfam" id="PF02779">
    <property type="entry name" value="Transket_pyr"/>
    <property type="match status" value="1"/>
</dbReference>
<dbReference type="InterPro" id="IPR001017">
    <property type="entry name" value="DH_E1"/>
</dbReference>
<comment type="subunit">
    <text evidence="3">Homodimer. Part of the 2-oxoglutarate dehydrogenase (OGDH) complex composed of E1 (2-oxoglutarate dehydrogenase), E2 (dihydrolipoamide succinyltransferase) and E3 (dihydrolipoamide dehydrogenase); the complex contains multiple copies of the three enzymatic components (E1, E2 and E3).</text>
</comment>
<dbReference type="PANTHER" id="PTHR43257">
    <property type="entry name" value="PYRUVATE DEHYDROGENASE E1 COMPONENT BETA SUBUNIT"/>
    <property type="match status" value="1"/>
</dbReference>
<dbReference type="InterPro" id="IPR005475">
    <property type="entry name" value="Transketolase-like_Pyr-bd"/>
</dbReference>
<evidence type="ECO:0000256" key="6">
    <source>
        <dbReference type="ARBA" id="ARBA00023052"/>
    </source>
</evidence>
<dbReference type="InterPro" id="IPR033248">
    <property type="entry name" value="Transketolase_C"/>
</dbReference>
<dbReference type="InterPro" id="IPR029061">
    <property type="entry name" value="THDP-binding"/>
</dbReference>
<evidence type="ECO:0000256" key="4">
    <source>
        <dbReference type="ARBA" id="ARBA00013321"/>
    </source>
</evidence>
<feature type="domain" description="Transketolase-like pyrimidine-binding" evidence="8">
    <location>
        <begin position="401"/>
        <end position="576"/>
    </location>
</feature>
<dbReference type="SMART" id="SM00861">
    <property type="entry name" value="Transket_pyr"/>
    <property type="match status" value="1"/>
</dbReference>
<evidence type="ECO:0000256" key="5">
    <source>
        <dbReference type="ARBA" id="ARBA00023002"/>
    </source>
</evidence>
<comment type="cofactor">
    <cofactor evidence="1">
        <name>thiamine diphosphate</name>
        <dbReference type="ChEBI" id="CHEBI:58937"/>
    </cofactor>
</comment>
<dbReference type="AlphaFoldDB" id="A0A1M6FVZ9"/>
<dbReference type="Pfam" id="PF00676">
    <property type="entry name" value="E1_dh"/>
    <property type="match status" value="1"/>
</dbReference>
<reference evidence="9 10" key="1">
    <citation type="submission" date="2016-11" db="EMBL/GenBank/DDBJ databases">
        <authorList>
            <person name="Jaros S."/>
            <person name="Januszkiewicz K."/>
            <person name="Wedrychowicz H."/>
        </authorList>
    </citation>
    <scope>NUCLEOTIDE SEQUENCE [LARGE SCALE GENOMIC DNA]</scope>
    <source>
        <strain evidence="9 10">DSM 14916</strain>
    </source>
</reference>
<keyword evidence="10" id="KW-1185">Reference proteome</keyword>
<gene>
    <name evidence="9" type="ORF">SAMN02745194_01590</name>
</gene>
<evidence type="ECO:0000259" key="8">
    <source>
        <dbReference type="SMART" id="SM00861"/>
    </source>
</evidence>
<proteinExistence type="predicted"/>
<evidence type="ECO:0000256" key="2">
    <source>
        <dbReference type="ARBA" id="ARBA00003906"/>
    </source>
</evidence>
<evidence type="ECO:0000256" key="3">
    <source>
        <dbReference type="ARBA" id="ARBA00011301"/>
    </source>
</evidence>
<keyword evidence="5" id="KW-0560">Oxidoreductase</keyword>
<dbReference type="Pfam" id="PF02780">
    <property type="entry name" value="Transketolase_C"/>
    <property type="match status" value="1"/>
</dbReference>
<protein>
    <recommendedName>
        <fullName evidence="4">2-oxoglutarate dehydrogenase E1 component</fullName>
    </recommendedName>
    <alternativeName>
        <fullName evidence="7">Alpha-ketoglutarate dehydrogenase</fullName>
    </alternativeName>
</protein>
<keyword evidence="6" id="KW-0786">Thiamine pyrophosphate</keyword>
<dbReference type="Gene3D" id="3.40.50.920">
    <property type="match status" value="1"/>
</dbReference>
<dbReference type="CDD" id="cd02000">
    <property type="entry name" value="TPP_E1_PDC_ADC_BCADC"/>
    <property type="match status" value="1"/>
</dbReference>
<dbReference type="Proteomes" id="UP000184387">
    <property type="component" value="Unassembled WGS sequence"/>
</dbReference>
<sequence length="722" mass="77945">MQRTPISTATPWFRLEVDDSDWAAEDPAALARWMEQLLFIRRFEEKILELHGQGLVHGPAHASIGQEAGAVGAMSVLGTEDKLNGTHRAHHQILAKLLNSTLPEAYDPRRDAPLDEAGTLIRRAMAEIMGLSEGFCGGRGGSMHMRWAPAGIVGTSAIIGGNLPHAVGYGLADKVLGRDHVSVAFFGDGTLMAGQSMEAINLAALYNLPVIFFLENNFYAVSTHVREQTRETRLTTRGAMFGVPSVECDGMDLVAVRRAMQWAVETIRDTGGPVFVEAILYRFLHQSGPLLGSQLGYRSKEEEAEWRARDPLATVPARLKSMGVLDDAGLAALDARARRMVEDAATALTEVPRDSNALQIRTGAFPEVAEIENGIRGDLSELAGERVVEAPSVPAEARVEMKYIDAIAATLLRNMERDPRIVVIGEDVHRLRGGVSGSTKGAMERFPDRVFPTPICENGFTGMALGAAVCGLRPVVDIMFGDFCIVAADQMFNGIGKFSHMFGGGFGVPVVVRARVSPQAGYGSQHSMDPSALFSLYPAWRIVSPSTPHDYIGLMNAALRCDDPVLVIEHQDLFQTTGPVPRDDLDYIIPLGTARTARPGTACTVLTYSSMVPASLQAAEATGIDAEIIDLRSLDPGGLDWPAIEASVRRTNRVLIAEQTARGTSHGARIAQEIGERLFDWLDTEILRVTGSAAAPVVSRPLNLAALGDATKIEEAMRRLTA</sequence>
<dbReference type="EMBL" id="FQZF01000007">
    <property type="protein sequence ID" value="SHJ01842.1"/>
    <property type="molecule type" value="Genomic_DNA"/>
</dbReference>
<dbReference type="GO" id="GO:0016624">
    <property type="term" value="F:oxidoreductase activity, acting on the aldehyde or oxo group of donors, disulfide as acceptor"/>
    <property type="evidence" value="ECO:0007669"/>
    <property type="project" value="InterPro"/>
</dbReference>
<evidence type="ECO:0000256" key="7">
    <source>
        <dbReference type="ARBA" id="ARBA00030680"/>
    </source>
</evidence>
<accession>A0A1M6FVZ9</accession>
<dbReference type="InterPro" id="IPR009014">
    <property type="entry name" value="Transketo_C/PFOR_II"/>
</dbReference>
<name>A0A1M6FVZ9_9PROT</name>
<dbReference type="RefSeq" id="WP_086061994.1">
    <property type="nucleotide sequence ID" value="NZ_FQZF01000007.1"/>
</dbReference>
<comment type="function">
    <text evidence="2">E1 component of the 2-oxoglutarate dehydrogenase (OGDH) complex which catalyzes the decarboxylation of 2-oxoglutarate, the first step in the conversion of 2-oxoglutarate to succinyl-CoA and CO(2).</text>
</comment>
<dbReference type="Gene3D" id="3.40.50.970">
    <property type="match status" value="2"/>
</dbReference>
<dbReference type="PANTHER" id="PTHR43257:SF2">
    <property type="entry name" value="PYRUVATE DEHYDROGENASE E1 COMPONENT SUBUNIT BETA"/>
    <property type="match status" value="1"/>
</dbReference>
<evidence type="ECO:0000313" key="10">
    <source>
        <dbReference type="Proteomes" id="UP000184387"/>
    </source>
</evidence>
<organism evidence="9 10">
    <name type="scientific">Muricoccus roseus</name>
    <dbReference type="NCBI Taxonomy" id="198092"/>
    <lineage>
        <taxon>Bacteria</taxon>
        <taxon>Pseudomonadati</taxon>
        <taxon>Pseudomonadota</taxon>
        <taxon>Alphaproteobacteria</taxon>
        <taxon>Acetobacterales</taxon>
        <taxon>Roseomonadaceae</taxon>
        <taxon>Muricoccus</taxon>
    </lineage>
</organism>
<evidence type="ECO:0000313" key="9">
    <source>
        <dbReference type="EMBL" id="SHJ01842.1"/>
    </source>
</evidence>
<dbReference type="STRING" id="198092.SAMN02745194_01590"/>
<evidence type="ECO:0000256" key="1">
    <source>
        <dbReference type="ARBA" id="ARBA00001964"/>
    </source>
</evidence>
<dbReference type="OrthoDB" id="9780894at2"/>
<dbReference type="SUPFAM" id="SSF52518">
    <property type="entry name" value="Thiamin diphosphate-binding fold (THDP-binding)"/>
    <property type="match status" value="2"/>
</dbReference>